<dbReference type="RefSeq" id="WP_099311215.1">
    <property type="nucleotide sequence ID" value="NZ_CP032101.1"/>
</dbReference>
<dbReference type="SUPFAM" id="SSF56954">
    <property type="entry name" value="Outer membrane efflux proteins (OEP)"/>
    <property type="match status" value="1"/>
</dbReference>
<reference evidence="10" key="2">
    <citation type="submission" date="2017-09" db="EMBL/GenBank/DDBJ databases">
        <authorList>
            <person name="Perez-Cataluna A."/>
            <person name="Figueras M.J."/>
            <person name="Salas-Masso N."/>
        </authorList>
    </citation>
    <scope>NUCLEOTIDE SEQUENCE</scope>
    <source>
        <strain evidence="10">CECT 7727</strain>
    </source>
</reference>
<evidence type="ECO:0000256" key="3">
    <source>
        <dbReference type="ARBA" id="ARBA00022448"/>
    </source>
</evidence>
<dbReference type="InterPro" id="IPR003423">
    <property type="entry name" value="OMP_efflux"/>
</dbReference>
<dbReference type="Pfam" id="PF02321">
    <property type="entry name" value="OEP"/>
    <property type="match status" value="2"/>
</dbReference>
<dbReference type="GO" id="GO:0015562">
    <property type="term" value="F:efflux transmembrane transporter activity"/>
    <property type="evidence" value="ECO:0007669"/>
    <property type="project" value="InterPro"/>
</dbReference>
<accession>A0A347TL92</accession>
<reference evidence="9 12" key="3">
    <citation type="submission" date="2018-08" db="EMBL/GenBank/DDBJ databases">
        <title>Complete genome of the Arcobacter marinus type strain JCM 15502.</title>
        <authorList>
            <person name="Miller W.G."/>
            <person name="Yee E."/>
            <person name="Huynh S."/>
            <person name="Parker C.T."/>
        </authorList>
    </citation>
    <scope>NUCLEOTIDE SEQUENCE [LARGE SCALE GENOMIC DNA]</scope>
    <source>
        <strain evidence="9 12">JCM 15502</strain>
    </source>
</reference>
<evidence type="ECO:0000256" key="2">
    <source>
        <dbReference type="ARBA" id="ARBA00007613"/>
    </source>
</evidence>
<sequence>MYKLSLYFFLVSFSFAQTVNFNELLSYTLKNNKDLKTSKLNIDLSELNVKKLEALSFGKLSIINETNRTNHSGYVFNSKLSSREATFKDFGFAQMNEPINTQPKDLNYPSSRTNINTKLTYDIPLFTGYKIKTQKDILKLEKKINKLKYNMNKTELSLEVFKAYNSTVVAKEYIKALKESKYTITQVFKRAQAFHKEGLITSIDVKQAKAYIYEINAKLSEAKKSLNFNLAYLRFLSSNDKISDVKSFKSFNLDFLNKNALLTKALNQKDELKAMKLYKQISKKNIDIAKSSYYPQIYSHLEYGYNDNRVNFSDEKDYYNAVIAVKYTLFDNTRDANYQKNRILHHKASINYEKQKDYIKLELSNALENLKSKKVIQKEKKQFLNLTNLIFKQSEKMYKNHLISMTNLLEQKAKYEQAKAQLIQAKFAKALAIAKIAKIININFEGLK</sequence>
<protein>
    <submittedName>
        <fullName evidence="9">RND family efflux system, outer membrane channel protein, TolC family</fullName>
    </submittedName>
    <submittedName>
        <fullName evidence="10">Transporter</fullName>
    </submittedName>
</protein>
<evidence type="ECO:0000256" key="5">
    <source>
        <dbReference type="ARBA" id="ARBA00022692"/>
    </source>
</evidence>
<keyword evidence="3" id="KW-0813">Transport</keyword>
<keyword evidence="7" id="KW-0998">Cell outer membrane</keyword>
<evidence type="ECO:0000313" key="12">
    <source>
        <dbReference type="Proteomes" id="UP000264693"/>
    </source>
</evidence>
<evidence type="ECO:0000256" key="1">
    <source>
        <dbReference type="ARBA" id="ARBA00004442"/>
    </source>
</evidence>
<evidence type="ECO:0000313" key="10">
    <source>
        <dbReference type="EMBL" id="PHO15238.1"/>
    </source>
</evidence>
<dbReference type="GO" id="GO:0015288">
    <property type="term" value="F:porin activity"/>
    <property type="evidence" value="ECO:0007669"/>
    <property type="project" value="TreeGrafter"/>
</dbReference>
<dbReference type="Gene3D" id="1.20.1600.10">
    <property type="entry name" value="Outer membrane efflux proteins (OEP)"/>
    <property type="match status" value="1"/>
</dbReference>
<dbReference type="PANTHER" id="PTHR30026">
    <property type="entry name" value="OUTER MEMBRANE PROTEIN TOLC"/>
    <property type="match status" value="1"/>
</dbReference>
<dbReference type="KEGG" id="amar:AMRN_1638"/>
<evidence type="ECO:0000256" key="4">
    <source>
        <dbReference type="ARBA" id="ARBA00022452"/>
    </source>
</evidence>
<name>A0A347TL92_9BACT</name>
<keyword evidence="8" id="KW-0732">Signal</keyword>
<dbReference type="GO" id="GO:1990281">
    <property type="term" value="C:efflux pump complex"/>
    <property type="evidence" value="ECO:0007669"/>
    <property type="project" value="TreeGrafter"/>
</dbReference>
<comment type="subcellular location">
    <subcellularLocation>
        <location evidence="1">Cell outer membrane</location>
    </subcellularLocation>
</comment>
<evidence type="ECO:0000256" key="8">
    <source>
        <dbReference type="SAM" id="SignalP"/>
    </source>
</evidence>
<keyword evidence="5" id="KW-0812">Transmembrane</keyword>
<proteinExistence type="inferred from homology"/>
<dbReference type="EMBL" id="NXAO01000033">
    <property type="protein sequence ID" value="PHO15238.1"/>
    <property type="molecule type" value="Genomic_DNA"/>
</dbReference>
<dbReference type="AlphaFoldDB" id="A0A347TL92"/>
<dbReference type="Proteomes" id="UP000224740">
    <property type="component" value="Unassembled WGS sequence"/>
</dbReference>
<reference evidence="11" key="1">
    <citation type="submission" date="2017-09" db="EMBL/GenBank/DDBJ databases">
        <title>Arcobacter canalis sp. nov., a new species isolated from a water canal contaminated with urban sewage.</title>
        <authorList>
            <person name="Perez-Cataluna A."/>
            <person name="Salas-Masso N."/>
            <person name="Figueras M.J."/>
        </authorList>
    </citation>
    <scope>NUCLEOTIDE SEQUENCE [LARGE SCALE GENOMIC DNA]</scope>
    <source>
        <strain evidence="11">CECT 7727</strain>
    </source>
</reference>
<evidence type="ECO:0000256" key="7">
    <source>
        <dbReference type="ARBA" id="ARBA00023237"/>
    </source>
</evidence>
<feature type="chain" id="PRO_5017585516" evidence="8">
    <location>
        <begin position="17"/>
        <end position="448"/>
    </location>
</feature>
<feature type="signal peptide" evidence="8">
    <location>
        <begin position="1"/>
        <end position="16"/>
    </location>
</feature>
<organism evidence="9 12">
    <name type="scientific">Malaciobacter marinus</name>
    <dbReference type="NCBI Taxonomy" id="505249"/>
    <lineage>
        <taxon>Bacteria</taxon>
        <taxon>Pseudomonadati</taxon>
        <taxon>Campylobacterota</taxon>
        <taxon>Epsilonproteobacteria</taxon>
        <taxon>Campylobacterales</taxon>
        <taxon>Arcobacteraceae</taxon>
        <taxon>Malaciobacter</taxon>
    </lineage>
</organism>
<dbReference type="GO" id="GO:0009279">
    <property type="term" value="C:cell outer membrane"/>
    <property type="evidence" value="ECO:0007669"/>
    <property type="project" value="UniProtKB-SubCell"/>
</dbReference>
<evidence type="ECO:0000313" key="11">
    <source>
        <dbReference type="Proteomes" id="UP000224740"/>
    </source>
</evidence>
<evidence type="ECO:0000256" key="6">
    <source>
        <dbReference type="ARBA" id="ARBA00023136"/>
    </source>
</evidence>
<dbReference type="PANTHER" id="PTHR30026:SF20">
    <property type="entry name" value="OUTER MEMBRANE PROTEIN TOLC"/>
    <property type="match status" value="1"/>
</dbReference>
<dbReference type="InterPro" id="IPR051906">
    <property type="entry name" value="TolC-like"/>
</dbReference>
<evidence type="ECO:0000313" key="9">
    <source>
        <dbReference type="EMBL" id="AXX87370.1"/>
    </source>
</evidence>
<dbReference type="EMBL" id="CP032101">
    <property type="protein sequence ID" value="AXX87370.1"/>
    <property type="molecule type" value="Genomic_DNA"/>
</dbReference>
<keyword evidence="6" id="KW-0472">Membrane</keyword>
<keyword evidence="11" id="KW-1185">Reference proteome</keyword>
<gene>
    <name evidence="9" type="ORF">AMRN_1638</name>
    <name evidence="10" type="ORF">CPH92_08020</name>
</gene>
<keyword evidence="4" id="KW-1134">Transmembrane beta strand</keyword>
<dbReference type="Proteomes" id="UP000264693">
    <property type="component" value="Chromosome"/>
</dbReference>
<comment type="similarity">
    <text evidence="2">Belongs to the outer membrane factor (OMF) (TC 1.B.17) family.</text>
</comment>